<evidence type="ECO:0000256" key="1">
    <source>
        <dbReference type="SAM" id="MobiDB-lite"/>
    </source>
</evidence>
<evidence type="ECO:0008006" key="4">
    <source>
        <dbReference type="Google" id="ProtNLM"/>
    </source>
</evidence>
<protein>
    <recommendedName>
        <fullName evidence="4">Terminase small subunit</fullName>
    </recommendedName>
</protein>
<evidence type="ECO:0000313" key="3">
    <source>
        <dbReference type="Proteomes" id="UP000294604"/>
    </source>
</evidence>
<evidence type="ECO:0000313" key="2">
    <source>
        <dbReference type="EMBL" id="TEA09155.1"/>
    </source>
</evidence>
<gene>
    <name evidence="2" type="ORF">CCUG60884_00324</name>
</gene>
<organism evidence="2 3">
    <name type="scientific">Mycobacteroides salmoniphilum</name>
    <dbReference type="NCBI Taxonomy" id="404941"/>
    <lineage>
        <taxon>Bacteria</taxon>
        <taxon>Bacillati</taxon>
        <taxon>Actinomycetota</taxon>
        <taxon>Actinomycetes</taxon>
        <taxon>Mycobacteriales</taxon>
        <taxon>Mycobacteriaceae</taxon>
        <taxon>Mycobacteroides</taxon>
    </lineage>
</organism>
<dbReference type="AlphaFoldDB" id="A0A4R8SZV4"/>
<dbReference type="Proteomes" id="UP000294604">
    <property type="component" value="Unassembled WGS sequence"/>
</dbReference>
<feature type="region of interest" description="Disordered" evidence="1">
    <location>
        <begin position="80"/>
        <end position="114"/>
    </location>
</feature>
<dbReference type="EMBL" id="PECL01000003">
    <property type="protein sequence ID" value="TEA09155.1"/>
    <property type="molecule type" value="Genomic_DNA"/>
</dbReference>
<reference evidence="2 3" key="1">
    <citation type="journal article" date="2019" name="Sci. Rep.">
        <title>Extended insight into the Mycobacterium chelonae-abscessus complex through whole genome sequencing of Mycobacterium salmoniphilum outbreak and Mycobacterium salmoniphilum-like strains.</title>
        <authorList>
            <person name="Behra P.R.K."/>
            <person name="Das S."/>
            <person name="Pettersson B.M.F."/>
            <person name="Shirreff L."/>
            <person name="DuCote T."/>
            <person name="Jacobsson K.G."/>
            <person name="Ennis D.G."/>
            <person name="Kirsebom L.A."/>
        </authorList>
    </citation>
    <scope>NUCLEOTIDE SEQUENCE [LARGE SCALE GENOMIC DNA]</scope>
    <source>
        <strain evidence="2 3">CCUG 60884</strain>
    </source>
</reference>
<sequence>MSESDRLHIAMGRLNAVKPENLTDAEAVQYAQAVGLVELAGVLRGLAPVIGKAMADESAGNQLLATVAASLKEIQGTLDWDYTKRHGESPSASDRRKRVRDSSADELGSYLSGN</sequence>
<name>A0A4R8SZV4_9MYCO</name>
<proteinExistence type="predicted"/>
<comment type="caution">
    <text evidence="2">The sequence shown here is derived from an EMBL/GenBank/DDBJ whole genome shotgun (WGS) entry which is preliminary data.</text>
</comment>
<dbReference type="RefSeq" id="WP_134081083.1">
    <property type="nucleotide sequence ID" value="NZ_PECL01000003.1"/>
</dbReference>
<accession>A0A4R8SZV4</accession>